<dbReference type="InterPro" id="IPR023401">
    <property type="entry name" value="ODC_N"/>
</dbReference>
<dbReference type="InterPro" id="IPR036291">
    <property type="entry name" value="NAD(P)-bd_dom_sf"/>
</dbReference>
<dbReference type="InterPro" id="IPR003462">
    <property type="entry name" value="ODC_Mu_crystall"/>
</dbReference>
<evidence type="ECO:0000313" key="2">
    <source>
        <dbReference type="Proteomes" id="UP001499854"/>
    </source>
</evidence>
<protein>
    <submittedName>
        <fullName evidence="1">Ornithine cyclodeaminase family protein</fullName>
    </submittedName>
</protein>
<dbReference type="Pfam" id="PF02423">
    <property type="entry name" value="OCD_Mu_crystall"/>
    <property type="match status" value="1"/>
</dbReference>
<accession>A0ABP5DQF0</accession>
<comment type="caution">
    <text evidence="1">The sequence shown here is derived from an EMBL/GenBank/DDBJ whole genome shotgun (WGS) entry which is preliminary data.</text>
</comment>
<organism evidence="1 2">
    <name type="scientific">Catenulispora subtropica</name>
    <dbReference type="NCBI Taxonomy" id="450798"/>
    <lineage>
        <taxon>Bacteria</taxon>
        <taxon>Bacillati</taxon>
        <taxon>Actinomycetota</taxon>
        <taxon>Actinomycetes</taxon>
        <taxon>Catenulisporales</taxon>
        <taxon>Catenulisporaceae</taxon>
        <taxon>Catenulispora</taxon>
    </lineage>
</organism>
<dbReference type="PANTHER" id="PTHR13812:SF19">
    <property type="entry name" value="KETIMINE REDUCTASE MU-CRYSTALLIN"/>
    <property type="match status" value="1"/>
</dbReference>
<dbReference type="Gene3D" id="3.40.50.720">
    <property type="entry name" value="NAD(P)-binding Rossmann-like Domain"/>
    <property type="match status" value="1"/>
</dbReference>
<dbReference type="Gene3D" id="3.30.1780.10">
    <property type="entry name" value="ornithine cyclodeaminase, domain 1"/>
    <property type="match status" value="1"/>
</dbReference>
<proteinExistence type="predicted"/>
<gene>
    <name evidence="1" type="ORF">GCM10009838_50140</name>
</gene>
<evidence type="ECO:0000313" key="1">
    <source>
        <dbReference type="EMBL" id="GAA1982621.1"/>
    </source>
</evidence>
<keyword evidence="2" id="KW-1185">Reference proteome</keyword>
<name>A0ABP5DQF0_9ACTN</name>
<dbReference type="PANTHER" id="PTHR13812">
    <property type="entry name" value="KETIMINE REDUCTASE MU-CRYSTALLIN"/>
    <property type="match status" value="1"/>
</dbReference>
<dbReference type="Proteomes" id="UP001499854">
    <property type="component" value="Unassembled WGS sequence"/>
</dbReference>
<dbReference type="RefSeq" id="WP_344659554.1">
    <property type="nucleotide sequence ID" value="NZ_BAAAQM010000030.1"/>
</dbReference>
<dbReference type="SUPFAM" id="SSF51735">
    <property type="entry name" value="NAD(P)-binding Rossmann-fold domains"/>
    <property type="match status" value="1"/>
</dbReference>
<reference evidence="2" key="1">
    <citation type="journal article" date="2019" name="Int. J. Syst. Evol. Microbiol.">
        <title>The Global Catalogue of Microorganisms (GCM) 10K type strain sequencing project: providing services to taxonomists for standard genome sequencing and annotation.</title>
        <authorList>
            <consortium name="The Broad Institute Genomics Platform"/>
            <consortium name="The Broad Institute Genome Sequencing Center for Infectious Disease"/>
            <person name="Wu L."/>
            <person name="Ma J."/>
        </authorList>
    </citation>
    <scope>NUCLEOTIDE SEQUENCE [LARGE SCALE GENOMIC DNA]</scope>
    <source>
        <strain evidence="2">JCM 16013</strain>
    </source>
</reference>
<sequence>MATVTLTGPQVRAAVSMPDAIDAVRAALLDLDGGLFEQPTRTVLGAGRFLVMAAHHRPTGSTIVKSLSLNFDRAPAVVGAVTWTDTRHTDQLVADAASITALRTGAIVGVATDLLAPAEARRMVLIGAGGQAADQVRAVHAVRPLRTLTVVNRDLDKAKHLIAALNAELGGISETTAVGSGPAAEEALADAEIVCCATSTATPLFTADMLPERVHVNAIGAYRPDMRELPSELLADATVLVDQREAALEESGEILHAIAAGLVGESDLVELGAALRTGVPQPRRRTVFKAVGIAVQDWAIARLLAAKTLPGWEEAR</sequence>
<dbReference type="EMBL" id="BAAAQM010000030">
    <property type="protein sequence ID" value="GAA1982621.1"/>
    <property type="molecule type" value="Genomic_DNA"/>
</dbReference>
<dbReference type="PIRSF" id="PIRSF001439">
    <property type="entry name" value="CryM"/>
    <property type="match status" value="1"/>
</dbReference>